<organism evidence="1 2">
    <name type="scientific">Avena sativa</name>
    <name type="common">Oat</name>
    <dbReference type="NCBI Taxonomy" id="4498"/>
    <lineage>
        <taxon>Eukaryota</taxon>
        <taxon>Viridiplantae</taxon>
        <taxon>Streptophyta</taxon>
        <taxon>Embryophyta</taxon>
        <taxon>Tracheophyta</taxon>
        <taxon>Spermatophyta</taxon>
        <taxon>Magnoliopsida</taxon>
        <taxon>Liliopsida</taxon>
        <taxon>Poales</taxon>
        <taxon>Poaceae</taxon>
        <taxon>BOP clade</taxon>
        <taxon>Pooideae</taxon>
        <taxon>Poodae</taxon>
        <taxon>Poeae</taxon>
        <taxon>Poeae Chloroplast Group 1 (Aveneae type)</taxon>
        <taxon>Aveninae</taxon>
        <taxon>Avena</taxon>
    </lineage>
</organism>
<reference evidence="1" key="1">
    <citation type="submission" date="2021-05" db="EMBL/GenBank/DDBJ databases">
        <authorList>
            <person name="Scholz U."/>
            <person name="Mascher M."/>
            <person name="Fiebig A."/>
        </authorList>
    </citation>
    <scope>NUCLEOTIDE SEQUENCE [LARGE SCALE GENOMIC DNA]</scope>
</reference>
<name>A0ACD5W4E2_AVESA</name>
<reference evidence="1" key="2">
    <citation type="submission" date="2025-09" db="UniProtKB">
        <authorList>
            <consortium name="EnsemblPlants"/>
        </authorList>
    </citation>
    <scope>IDENTIFICATION</scope>
</reference>
<evidence type="ECO:0000313" key="2">
    <source>
        <dbReference type="Proteomes" id="UP001732700"/>
    </source>
</evidence>
<proteinExistence type="predicted"/>
<sequence>MAEVLNKLLCFEYVPNGNIQHYLQQEKPHGDSWHVRCKMIRGICQGLQYLHDQNINHLDLKPENVMLDANMNPKITDFGLSRCLDQGQSKHITQHILGTPRYIAPEVIDKGEISLKTDIYALGIIIIELLTGINKIGLENWDESLEVDCPRVRRCSEIARKCIDPDKHNRPTIYKIVRDLDELESMIPWYSMNQATCTVFPVTELVDVHPLQLKFSFVPDKEMHCHLSLTNKTNGGIYCIIISEVPDRYKGLFKGFMSPMLTAAMTLRRQVEKELPLDMDELEIHVFNMEHPARFGGNVLKQLVELSRENVEPSIDTSKKVHELLGGEVHRVMLKVVVISKLDDGRVVMVDAPGRRNKLVVGTRPVKTKFSWDTRDPKFMSIASMDVHPTEPWVLIISDTDIVYIWNWQTDEKLGECMYPGGVRYDRPVAKFIALKQWVVVGDQEGSICVHTCPSMDKVKEFEAHRYDITSLDVHPTRPVLLSCSIPTFSLKLWDWNRDWCCTQIFEITGIVSQVMFHPKYTNSFAVLHDDGIVKMWRIDHPNPIATTQELRCCRTSNLFTYIGDRHFIATFKNNTACICNLQKEKHAHSIAIVQNENIDVVVCHPTNLVFVTASDNGNINVWNSTTYKLIKTYLNLPKHPIHIGFSESRRLVIGYEKGIAVIDIDLE</sequence>
<keyword evidence="2" id="KW-1185">Reference proteome</keyword>
<protein>
    <submittedName>
        <fullName evidence="1">Uncharacterized protein</fullName>
    </submittedName>
</protein>
<evidence type="ECO:0000313" key="1">
    <source>
        <dbReference type="EnsemblPlants" id="AVESA.00010b.r2.3DG0567620.1.CDS"/>
    </source>
</evidence>
<accession>A0ACD5W4E2</accession>
<dbReference type="EnsemblPlants" id="AVESA.00010b.r2.3DG0567620.1">
    <property type="protein sequence ID" value="AVESA.00010b.r2.3DG0567620.1.CDS"/>
    <property type="gene ID" value="AVESA.00010b.r2.3DG0567620"/>
</dbReference>
<dbReference type="Proteomes" id="UP001732700">
    <property type="component" value="Chromosome 3D"/>
</dbReference>